<evidence type="ECO:0000313" key="1">
    <source>
        <dbReference type="EMBL" id="EAT91472.1"/>
    </source>
</evidence>
<dbReference type="GeneID" id="5969293"/>
<dbReference type="RefSeq" id="XP_001792448.1">
    <property type="nucleotide sequence ID" value="XM_001792396.1"/>
</dbReference>
<proteinExistence type="predicted"/>
<name>Q0V2E1_PHANO</name>
<protein>
    <submittedName>
        <fullName evidence="1">Uncharacterized protein</fullName>
    </submittedName>
</protein>
<dbReference type="EMBL" id="CH445326">
    <property type="protein sequence ID" value="EAT91472.1"/>
    <property type="molecule type" value="Genomic_DNA"/>
</dbReference>
<gene>
    <name evidence="1" type="ORF">SNOG_01823</name>
</gene>
<dbReference type="InParanoid" id="Q0V2E1"/>
<dbReference type="Proteomes" id="UP000001055">
    <property type="component" value="Unassembled WGS sequence"/>
</dbReference>
<reference evidence="2" key="1">
    <citation type="journal article" date="2007" name="Plant Cell">
        <title>Dothideomycete-plant interactions illuminated by genome sequencing and EST analysis of the wheat pathogen Stagonospora nodorum.</title>
        <authorList>
            <person name="Hane J.K."/>
            <person name="Lowe R.G."/>
            <person name="Solomon P.S."/>
            <person name="Tan K.C."/>
            <person name="Schoch C.L."/>
            <person name="Spatafora J.W."/>
            <person name="Crous P.W."/>
            <person name="Kodira C."/>
            <person name="Birren B.W."/>
            <person name="Galagan J.E."/>
            <person name="Torriani S.F."/>
            <person name="McDonald B.A."/>
            <person name="Oliver R.P."/>
        </authorList>
    </citation>
    <scope>NUCLEOTIDE SEQUENCE [LARGE SCALE GENOMIC DNA]</scope>
    <source>
        <strain evidence="2">SN15 / ATCC MYA-4574 / FGSC 10173</strain>
    </source>
</reference>
<sequence>MAWPRVCDRQLAIATRSKMTTVLASTWVRVIDGRSPGARIASRFPTLATDLVPILRHA</sequence>
<organism evidence="1 2">
    <name type="scientific">Phaeosphaeria nodorum (strain SN15 / ATCC MYA-4574 / FGSC 10173)</name>
    <name type="common">Glume blotch fungus</name>
    <name type="synonym">Parastagonospora nodorum</name>
    <dbReference type="NCBI Taxonomy" id="321614"/>
    <lineage>
        <taxon>Eukaryota</taxon>
        <taxon>Fungi</taxon>
        <taxon>Dikarya</taxon>
        <taxon>Ascomycota</taxon>
        <taxon>Pezizomycotina</taxon>
        <taxon>Dothideomycetes</taxon>
        <taxon>Pleosporomycetidae</taxon>
        <taxon>Pleosporales</taxon>
        <taxon>Pleosporineae</taxon>
        <taxon>Phaeosphaeriaceae</taxon>
        <taxon>Parastagonospora</taxon>
    </lineage>
</organism>
<accession>Q0V2E1</accession>
<dbReference type="KEGG" id="pno:SNOG_01823"/>
<evidence type="ECO:0000313" key="2">
    <source>
        <dbReference type="Proteomes" id="UP000001055"/>
    </source>
</evidence>
<dbReference type="AlphaFoldDB" id="Q0V2E1"/>